<dbReference type="Proteomes" id="UP001108240">
    <property type="component" value="Unplaced"/>
</dbReference>
<dbReference type="Ensembl" id="ENSCCRT00000075115.2">
    <property type="protein sequence ID" value="ENSCCRP00000069333.2"/>
    <property type="gene ID" value="ENSCCRG00000037378.2"/>
</dbReference>
<evidence type="ECO:0000256" key="3">
    <source>
        <dbReference type="ARBA" id="ARBA00022801"/>
    </source>
</evidence>
<accession>A0A8C1DY02</accession>
<protein>
    <recommendedName>
        <fullName evidence="7">Peptidase S1 domain-containing protein</fullName>
    </recommendedName>
</protein>
<keyword evidence="4" id="KW-0720">Serine protease</keyword>
<keyword evidence="3" id="KW-0378">Hydrolase</keyword>
<keyword evidence="1" id="KW-0645">Protease</keyword>
<reference evidence="8" key="2">
    <citation type="submission" date="2025-09" db="UniProtKB">
        <authorList>
            <consortium name="Ensembl"/>
        </authorList>
    </citation>
    <scope>IDENTIFICATION</scope>
</reference>
<dbReference type="InterPro" id="IPR043504">
    <property type="entry name" value="Peptidase_S1_PA_chymotrypsin"/>
</dbReference>
<dbReference type="GeneTree" id="ENSGT00940000163160"/>
<evidence type="ECO:0000259" key="7">
    <source>
        <dbReference type="PROSITE" id="PS50240"/>
    </source>
</evidence>
<dbReference type="PANTHER" id="PTHR24253:SF144">
    <property type="entry name" value="CHYMOTRYPSIN-LIKE PROTEASE CTRL-1-RELATED"/>
    <property type="match status" value="1"/>
</dbReference>
<dbReference type="SUPFAM" id="SSF50494">
    <property type="entry name" value="Trypsin-like serine proteases"/>
    <property type="match status" value="1"/>
</dbReference>
<dbReference type="SMART" id="SM00020">
    <property type="entry name" value="Tryp_SPc"/>
    <property type="match status" value="1"/>
</dbReference>
<evidence type="ECO:0000256" key="6">
    <source>
        <dbReference type="ARBA" id="ARBA00023180"/>
    </source>
</evidence>
<feature type="domain" description="Peptidase S1" evidence="7">
    <location>
        <begin position="1"/>
        <end position="111"/>
    </location>
</feature>
<sequence length="111" mass="12319">MEGNLQNIFMEHYLNWVLSAAHCFQELITVGLKQTFSIYSFVLSRVVIRIINHPNYSSPPYDNDIALVQLSSSVNFSDYIRPVCLAAAGSTFAAGTESWVTGWGRLQSEGG</sequence>
<dbReference type="PANTHER" id="PTHR24253">
    <property type="entry name" value="TRANSMEMBRANE PROTEASE SERINE"/>
    <property type="match status" value="1"/>
</dbReference>
<keyword evidence="2" id="KW-0732">Signal</keyword>
<evidence type="ECO:0000313" key="8">
    <source>
        <dbReference type="Ensembl" id="ENSCCRP00000069333.2"/>
    </source>
</evidence>
<dbReference type="GO" id="GO:0006508">
    <property type="term" value="P:proteolysis"/>
    <property type="evidence" value="ECO:0007669"/>
    <property type="project" value="UniProtKB-KW"/>
</dbReference>
<dbReference type="InterPro" id="IPR009003">
    <property type="entry name" value="Peptidase_S1_PA"/>
</dbReference>
<dbReference type="PROSITE" id="PS00134">
    <property type="entry name" value="TRYPSIN_HIS"/>
    <property type="match status" value="1"/>
</dbReference>
<evidence type="ECO:0000313" key="9">
    <source>
        <dbReference type="Proteomes" id="UP001108240"/>
    </source>
</evidence>
<evidence type="ECO:0000256" key="5">
    <source>
        <dbReference type="ARBA" id="ARBA00023157"/>
    </source>
</evidence>
<dbReference type="GO" id="GO:0004252">
    <property type="term" value="F:serine-type endopeptidase activity"/>
    <property type="evidence" value="ECO:0007669"/>
    <property type="project" value="InterPro"/>
</dbReference>
<evidence type="ECO:0000256" key="4">
    <source>
        <dbReference type="ARBA" id="ARBA00022825"/>
    </source>
</evidence>
<evidence type="ECO:0000256" key="1">
    <source>
        <dbReference type="ARBA" id="ARBA00022670"/>
    </source>
</evidence>
<keyword evidence="6" id="KW-0325">Glycoprotein</keyword>
<dbReference type="InterPro" id="IPR018114">
    <property type="entry name" value="TRYPSIN_HIS"/>
</dbReference>
<keyword evidence="5" id="KW-1015">Disulfide bond</keyword>
<organism evidence="8 9">
    <name type="scientific">Cyprinus carpio carpio</name>
    <dbReference type="NCBI Taxonomy" id="630221"/>
    <lineage>
        <taxon>Eukaryota</taxon>
        <taxon>Metazoa</taxon>
        <taxon>Chordata</taxon>
        <taxon>Craniata</taxon>
        <taxon>Vertebrata</taxon>
        <taxon>Euteleostomi</taxon>
        <taxon>Actinopterygii</taxon>
        <taxon>Neopterygii</taxon>
        <taxon>Teleostei</taxon>
        <taxon>Ostariophysi</taxon>
        <taxon>Cypriniformes</taxon>
        <taxon>Cyprinidae</taxon>
        <taxon>Cyprininae</taxon>
        <taxon>Cyprinus</taxon>
    </lineage>
</organism>
<keyword evidence="9" id="KW-1185">Reference proteome</keyword>
<dbReference type="InterPro" id="IPR001254">
    <property type="entry name" value="Trypsin_dom"/>
</dbReference>
<name>A0A8C1DY02_CYPCA</name>
<dbReference type="AlphaFoldDB" id="A0A8C1DY02"/>
<dbReference type="PROSITE" id="PS50240">
    <property type="entry name" value="TRYPSIN_DOM"/>
    <property type="match status" value="1"/>
</dbReference>
<evidence type="ECO:0000256" key="2">
    <source>
        <dbReference type="ARBA" id="ARBA00022729"/>
    </source>
</evidence>
<dbReference type="Gene3D" id="2.40.10.10">
    <property type="entry name" value="Trypsin-like serine proteases"/>
    <property type="match status" value="2"/>
</dbReference>
<dbReference type="Pfam" id="PF00089">
    <property type="entry name" value="Trypsin"/>
    <property type="match status" value="1"/>
</dbReference>
<reference evidence="8" key="1">
    <citation type="submission" date="2025-08" db="UniProtKB">
        <authorList>
            <consortium name="Ensembl"/>
        </authorList>
    </citation>
    <scope>IDENTIFICATION</scope>
</reference>
<proteinExistence type="predicted"/>